<dbReference type="EMBL" id="AMZH03017497">
    <property type="protein sequence ID" value="RRT42918.1"/>
    <property type="molecule type" value="Genomic_DNA"/>
</dbReference>
<dbReference type="PANTHER" id="PTHR33133:SF14">
    <property type="entry name" value="OS06G0653700 PROTEIN"/>
    <property type="match status" value="1"/>
</dbReference>
<feature type="transmembrane region" description="Helical" evidence="1">
    <location>
        <begin position="129"/>
        <end position="147"/>
    </location>
</feature>
<evidence type="ECO:0000256" key="1">
    <source>
        <dbReference type="SAM" id="Phobius"/>
    </source>
</evidence>
<evidence type="ECO:0000313" key="2">
    <source>
        <dbReference type="EMBL" id="RRT42918.1"/>
    </source>
</evidence>
<evidence type="ECO:0000313" key="3">
    <source>
        <dbReference type="Proteomes" id="UP000287651"/>
    </source>
</evidence>
<dbReference type="Proteomes" id="UP000287651">
    <property type="component" value="Unassembled WGS sequence"/>
</dbReference>
<feature type="transmembrane region" description="Helical" evidence="1">
    <location>
        <begin position="211"/>
        <end position="236"/>
    </location>
</feature>
<dbReference type="AlphaFoldDB" id="A0A426XTT5"/>
<name>A0A426XTT5_ENSVE</name>
<dbReference type="PANTHER" id="PTHR33133">
    <property type="entry name" value="OS08G0107100 PROTEIN-RELATED"/>
    <property type="match status" value="1"/>
</dbReference>
<feature type="transmembrane region" description="Helical" evidence="1">
    <location>
        <begin position="184"/>
        <end position="205"/>
    </location>
</feature>
<sequence length="257" mass="27341">MRHETMALLAGNNGNTSTISTALLVLGISNLFLLLSKIEASPGEAKQFEPLSFVGSRLSAMAMAYLSTATYAGKHHHSPGELLSRMLSTWRRPAITLAYVELFATASASLLMALRAFAGAAGDAAPEALVISGSLALLSCLGPVVFAHSEIACRLSLVVAVAEEDFQGMSALARAEELVREKKLQGFVLTAALGVAEQAVLAMFGCNNDGGVWGIGTLLFAAPVLLVLKFVTYFVYTMFYFECKKGDAKEKRLILEA</sequence>
<reference evidence="2 3" key="1">
    <citation type="journal article" date="2014" name="Agronomy (Basel)">
        <title>A Draft Genome Sequence for Ensete ventricosum, the Drought-Tolerant Tree Against Hunger.</title>
        <authorList>
            <person name="Harrison J."/>
            <person name="Moore K.A."/>
            <person name="Paszkiewicz K."/>
            <person name="Jones T."/>
            <person name="Grant M."/>
            <person name="Ambacheew D."/>
            <person name="Muzemil S."/>
            <person name="Studholme D.J."/>
        </authorList>
    </citation>
    <scope>NUCLEOTIDE SEQUENCE [LARGE SCALE GENOMIC DNA]</scope>
</reference>
<organism evidence="2 3">
    <name type="scientific">Ensete ventricosum</name>
    <name type="common">Abyssinian banana</name>
    <name type="synonym">Musa ensete</name>
    <dbReference type="NCBI Taxonomy" id="4639"/>
    <lineage>
        <taxon>Eukaryota</taxon>
        <taxon>Viridiplantae</taxon>
        <taxon>Streptophyta</taxon>
        <taxon>Embryophyta</taxon>
        <taxon>Tracheophyta</taxon>
        <taxon>Spermatophyta</taxon>
        <taxon>Magnoliopsida</taxon>
        <taxon>Liliopsida</taxon>
        <taxon>Zingiberales</taxon>
        <taxon>Musaceae</taxon>
        <taxon>Ensete</taxon>
    </lineage>
</organism>
<feature type="transmembrane region" description="Helical" evidence="1">
    <location>
        <begin position="94"/>
        <end position="117"/>
    </location>
</feature>
<gene>
    <name evidence="2" type="ORF">B296_00042584</name>
</gene>
<accession>A0A426XTT5</accession>
<keyword evidence="1" id="KW-0472">Membrane</keyword>
<proteinExistence type="predicted"/>
<protein>
    <submittedName>
        <fullName evidence="2">Uncharacterized protein</fullName>
    </submittedName>
</protein>
<keyword evidence="1" id="KW-0812">Transmembrane</keyword>
<keyword evidence="1" id="KW-1133">Transmembrane helix</keyword>
<comment type="caution">
    <text evidence="2">The sequence shown here is derived from an EMBL/GenBank/DDBJ whole genome shotgun (WGS) entry which is preliminary data.</text>
</comment>